<keyword evidence="5" id="KW-1185">Reference proteome</keyword>
<dbReference type="EMBL" id="ASWA01000005">
    <property type="protein sequence ID" value="EOT63517.1"/>
    <property type="molecule type" value="Genomic_DNA"/>
</dbReference>
<sequence length="115" mass="13301">MKAAETDPRKQAQQLIHDLYNRLIKRENPPETVTDITDVLLQVYRKLDNEKNPAALVNRLVNYIYRVGFDNKVHFDKAEEQLIIDLGTISNRAGFNGVYRSDAGNKAQFYSVFDR</sequence>
<dbReference type="Pfam" id="PF08951">
    <property type="entry name" value="EntA_Immun"/>
    <property type="match status" value="1"/>
</dbReference>
<dbReference type="Proteomes" id="UP000014148">
    <property type="component" value="Unassembled WGS sequence"/>
</dbReference>
<evidence type="ECO:0000313" key="2">
    <source>
        <dbReference type="EMBL" id="EOH76782.1"/>
    </source>
</evidence>
<dbReference type="eggNOG" id="ENOG5030A16">
    <property type="taxonomic scope" value="Bacteria"/>
</dbReference>
<dbReference type="SUPFAM" id="SSF109797">
    <property type="entry name" value="Bacteriocin immunity protein-like"/>
    <property type="match status" value="1"/>
</dbReference>
<evidence type="ECO:0000313" key="4">
    <source>
        <dbReference type="Proteomes" id="UP000013783"/>
    </source>
</evidence>
<dbReference type="STRING" id="71451.RV07_GL003441"/>
<protein>
    <recommendedName>
        <fullName evidence="6">Enterocin A immunity protein</fullName>
    </recommendedName>
</protein>
<dbReference type="Gene3D" id="1.20.1440.50">
    <property type="entry name" value="Ta0600-like"/>
    <property type="match status" value="1"/>
</dbReference>
<dbReference type="GO" id="GO:0030153">
    <property type="term" value="P:bacteriocin immunity"/>
    <property type="evidence" value="ECO:0007669"/>
    <property type="project" value="UniProtKB-KW"/>
</dbReference>
<evidence type="ECO:0008006" key="6">
    <source>
        <dbReference type="Google" id="ProtNLM"/>
    </source>
</evidence>
<organism evidence="2 4">
    <name type="scientific">Enterococcus malodoratus ATCC 43197</name>
    <dbReference type="NCBI Taxonomy" id="1158601"/>
    <lineage>
        <taxon>Bacteria</taxon>
        <taxon>Bacillati</taxon>
        <taxon>Bacillota</taxon>
        <taxon>Bacilli</taxon>
        <taxon>Lactobacillales</taxon>
        <taxon>Enterococcaceae</taxon>
        <taxon>Enterococcus</taxon>
    </lineage>
</organism>
<evidence type="ECO:0000256" key="1">
    <source>
        <dbReference type="ARBA" id="ARBA00023025"/>
    </source>
</evidence>
<proteinExistence type="predicted"/>
<dbReference type="OrthoDB" id="1907362at2"/>
<evidence type="ECO:0000313" key="3">
    <source>
        <dbReference type="EMBL" id="EOT63517.1"/>
    </source>
</evidence>
<keyword evidence="1" id="KW-0079">Bacteriocin immunity</keyword>
<evidence type="ECO:0000313" key="5">
    <source>
        <dbReference type="Proteomes" id="UP000014148"/>
    </source>
</evidence>
<dbReference type="AlphaFoldDB" id="R2NXN2"/>
<reference evidence="2 4" key="1">
    <citation type="submission" date="2013-02" db="EMBL/GenBank/DDBJ databases">
        <title>The Genome Sequence of Enterococcus malodoratus ATCC_43197.</title>
        <authorList>
            <consortium name="The Broad Institute Genome Sequencing Platform"/>
            <consortium name="The Broad Institute Genome Sequencing Center for Infectious Disease"/>
            <person name="Earl A.M."/>
            <person name="Gilmore M.S."/>
            <person name="Lebreton F."/>
            <person name="Walker B."/>
            <person name="Young S.K."/>
            <person name="Zeng Q."/>
            <person name="Gargeya S."/>
            <person name="Fitzgerald M."/>
            <person name="Haas B."/>
            <person name="Abouelleil A."/>
            <person name="Alvarado L."/>
            <person name="Arachchi H.M."/>
            <person name="Berlin A.M."/>
            <person name="Chapman S.B."/>
            <person name="Dewar J."/>
            <person name="Goldberg J."/>
            <person name="Griggs A."/>
            <person name="Gujja S."/>
            <person name="Hansen M."/>
            <person name="Howarth C."/>
            <person name="Imamovic A."/>
            <person name="Larimer J."/>
            <person name="McCowan C."/>
            <person name="Murphy C."/>
            <person name="Neiman D."/>
            <person name="Pearson M."/>
            <person name="Priest M."/>
            <person name="Roberts A."/>
            <person name="Saif S."/>
            <person name="Shea T."/>
            <person name="Sisk P."/>
            <person name="Sykes S."/>
            <person name="Wortman J."/>
            <person name="Nusbaum C."/>
            <person name="Birren B."/>
        </authorList>
    </citation>
    <scope>NUCLEOTIDE SEQUENCE [LARGE SCALE GENOMIC DNA]</scope>
    <source>
        <strain evidence="2 4">ATCC 43197</strain>
    </source>
</reference>
<comment type="caution">
    <text evidence="2">The sequence shown here is derived from an EMBL/GenBank/DDBJ whole genome shotgun (WGS) entry which is preliminary data.</text>
</comment>
<dbReference type="EMBL" id="AJAK01000017">
    <property type="protein sequence ID" value="EOH76782.1"/>
    <property type="molecule type" value="Genomic_DNA"/>
</dbReference>
<dbReference type="RefSeq" id="WP_010741272.1">
    <property type="nucleotide sequence ID" value="NZ_KB946250.1"/>
</dbReference>
<dbReference type="InterPro" id="IPR015046">
    <property type="entry name" value="LciA_Immunity-like"/>
</dbReference>
<dbReference type="PATRIC" id="fig|1158601.3.peg.2418"/>
<dbReference type="InterPro" id="IPR023130">
    <property type="entry name" value="Ta0600-like_sf"/>
</dbReference>
<accession>R2NXN2</accession>
<reference evidence="3 5" key="2">
    <citation type="submission" date="2013-03" db="EMBL/GenBank/DDBJ databases">
        <title>The Genome Sequence of Enterococcus malodoratus ATCC_43197 (PacBio/Illumina hybrid assembly).</title>
        <authorList>
            <consortium name="The Broad Institute Genomics Platform"/>
            <consortium name="The Broad Institute Genome Sequencing Center for Infectious Disease"/>
            <person name="Earl A."/>
            <person name="Russ C."/>
            <person name="Gilmore M."/>
            <person name="Surin D."/>
            <person name="Walker B."/>
            <person name="Young S."/>
            <person name="Zeng Q."/>
            <person name="Gargeya S."/>
            <person name="Fitzgerald M."/>
            <person name="Haas B."/>
            <person name="Abouelleil A."/>
            <person name="Allen A.W."/>
            <person name="Alvarado L."/>
            <person name="Arachchi H.M."/>
            <person name="Berlin A.M."/>
            <person name="Chapman S.B."/>
            <person name="Gainer-Dewar J."/>
            <person name="Goldberg J."/>
            <person name="Griggs A."/>
            <person name="Gujja S."/>
            <person name="Hansen M."/>
            <person name="Howarth C."/>
            <person name="Imamovic A."/>
            <person name="Ireland A."/>
            <person name="Larimer J."/>
            <person name="McCowan C."/>
            <person name="Murphy C."/>
            <person name="Pearson M."/>
            <person name="Poon T.W."/>
            <person name="Priest M."/>
            <person name="Roberts A."/>
            <person name="Saif S."/>
            <person name="Shea T."/>
            <person name="Sisk P."/>
            <person name="Sykes S."/>
            <person name="Wortman J."/>
            <person name="Nusbaum C."/>
            <person name="Birren B."/>
        </authorList>
    </citation>
    <scope>NUCLEOTIDE SEQUENCE [LARGE SCALE GENOMIC DNA]</scope>
    <source>
        <strain evidence="3 5">ATCC 43197</strain>
    </source>
</reference>
<name>R2NXN2_9ENTE</name>
<dbReference type="Proteomes" id="UP000013783">
    <property type="component" value="Unassembled WGS sequence"/>
</dbReference>
<gene>
    <name evidence="3" type="ORF">I585_04347</name>
    <name evidence="2" type="ORF">UAI_02457</name>
</gene>